<comment type="caution">
    <text evidence="1">The sequence shown here is derived from an EMBL/GenBank/DDBJ whole genome shotgun (WGS) entry which is preliminary data.</text>
</comment>
<keyword evidence="2" id="KW-1185">Reference proteome</keyword>
<evidence type="ECO:0000313" key="1">
    <source>
        <dbReference type="EMBL" id="KAF3840231.1"/>
    </source>
</evidence>
<accession>A0A7J5XTM2</accession>
<sequence>MASINFRRSGAFDIVALSSNAGFLVHRMILSSESPAAERSAALGAADCPPLAPLPQRRRRPVNMEGPRGVLSLCLLTVLLQPGTLGEYHELYQDYVSGSVCVSACVKQTVR</sequence>
<dbReference type="Proteomes" id="UP000518266">
    <property type="component" value="Unassembled WGS sequence"/>
</dbReference>
<organism evidence="1 2">
    <name type="scientific">Dissostichus mawsoni</name>
    <name type="common">Antarctic cod</name>
    <dbReference type="NCBI Taxonomy" id="36200"/>
    <lineage>
        <taxon>Eukaryota</taxon>
        <taxon>Metazoa</taxon>
        <taxon>Chordata</taxon>
        <taxon>Craniata</taxon>
        <taxon>Vertebrata</taxon>
        <taxon>Euteleostomi</taxon>
        <taxon>Actinopterygii</taxon>
        <taxon>Neopterygii</taxon>
        <taxon>Teleostei</taxon>
        <taxon>Neoteleostei</taxon>
        <taxon>Acanthomorphata</taxon>
        <taxon>Eupercaria</taxon>
        <taxon>Perciformes</taxon>
        <taxon>Notothenioidei</taxon>
        <taxon>Nototheniidae</taxon>
        <taxon>Dissostichus</taxon>
    </lineage>
</organism>
<protein>
    <submittedName>
        <fullName evidence="1">Uncharacterized protein</fullName>
    </submittedName>
</protein>
<evidence type="ECO:0000313" key="2">
    <source>
        <dbReference type="Proteomes" id="UP000518266"/>
    </source>
</evidence>
<dbReference type="EMBL" id="JAAKFY010000021">
    <property type="protein sequence ID" value="KAF3840231.1"/>
    <property type="molecule type" value="Genomic_DNA"/>
</dbReference>
<proteinExistence type="predicted"/>
<gene>
    <name evidence="1" type="ORF">F7725_018948</name>
</gene>
<dbReference type="AlphaFoldDB" id="A0A7J5XTM2"/>
<name>A0A7J5XTM2_DISMA</name>
<reference evidence="1 2" key="1">
    <citation type="submission" date="2020-03" db="EMBL/GenBank/DDBJ databases">
        <title>Dissostichus mawsoni Genome sequencing and assembly.</title>
        <authorList>
            <person name="Park H."/>
        </authorList>
    </citation>
    <scope>NUCLEOTIDE SEQUENCE [LARGE SCALE GENOMIC DNA]</scope>
    <source>
        <strain evidence="1">DM0001</strain>
        <tissue evidence="1">Muscle</tissue>
    </source>
</reference>